<dbReference type="Pfam" id="PF01734">
    <property type="entry name" value="Patatin"/>
    <property type="match status" value="1"/>
</dbReference>
<feature type="active site" description="Proton acceptor" evidence="7">
    <location>
        <position position="215"/>
    </location>
</feature>
<evidence type="ECO:0000256" key="4">
    <source>
        <dbReference type="ARBA" id="ARBA00022963"/>
    </source>
</evidence>
<dbReference type="PANTHER" id="PTHR32176">
    <property type="entry name" value="XYLOSE ISOMERASE"/>
    <property type="match status" value="1"/>
</dbReference>
<dbReference type="AlphaFoldDB" id="A0AAV7G705"/>
<evidence type="ECO:0000256" key="6">
    <source>
        <dbReference type="ARBA" id="ARBA00025642"/>
    </source>
</evidence>
<accession>A0AAV7G705</accession>
<comment type="function">
    <text evidence="6">Possesses non-specific lipolytic acyl hydrolase (LAH) activity. Hydrolyzes phospholipids as well as galactolipids. May play a role in disease resistance.</text>
</comment>
<feature type="short sequence motif" description="GXSXG" evidence="7">
    <location>
        <begin position="62"/>
        <end position="66"/>
    </location>
</feature>
<dbReference type="PANTHER" id="PTHR32176:SF103">
    <property type="entry name" value="OS08G0376550 PROTEIN"/>
    <property type="match status" value="1"/>
</dbReference>
<protein>
    <recommendedName>
        <fullName evidence="8">Patatin</fullName>
        <ecNumber evidence="8">3.1.1.-</ecNumber>
    </recommendedName>
</protein>
<dbReference type="EMBL" id="JAGFBR010000017">
    <property type="protein sequence ID" value="KAH0451567.1"/>
    <property type="molecule type" value="Genomic_DNA"/>
</dbReference>
<evidence type="ECO:0000313" key="10">
    <source>
        <dbReference type="EMBL" id="KAH0451567.1"/>
    </source>
</evidence>
<dbReference type="FunFam" id="3.40.1090.10:FF:000005">
    <property type="entry name" value="Patatin"/>
    <property type="match status" value="1"/>
</dbReference>
<sequence length="412" mass="45664">MATRSERSFLRSHGSLVTVLSIDGGGVRGIIPAIILAFLEAELQKLDGEEARLADYFDVIAGTSTGGLVTAMLTAPNKCKRPLYSAKEIIKFYIDKSPKIFPRRLCPYFFGSNCCCFGQLCGPKYNGEFLHSLIEDVLEDTKLHQTLTNVVIPTFDIELLQPTIFSSFETKSTPSKDAYLSDICIGTSAAPVYLPAHYFKTKDSNGLPREFNLIDGGVASNNPTLLAMNMVSKNIFQQNEDYFKIKPMQYDSFLVLSLGTGSTKKEKYYSAKDVAKWGMIRWLCNGGDLPIIKIYSEASDDMVDIMLSVLFKSLKKEQNYLRIQDDTLTGDASSMDISTEKNLKELVKIGESLIEKPLSRVNVDTGAYEPVKGGGTNKHALSKFAHALSDERKKRIHGAQRACSKTSLGQFM</sequence>
<dbReference type="GO" id="GO:0006952">
    <property type="term" value="P:defense response"/>
    <property type="evidence" value="ECO:0007669"/>
    <property type="project" value="UniProtKB-KW"/>
</dbReference>
<dbReference type="InterPro" id="IPR016035">
    <property type="entry name" value="Acyl_Trfase/lysoPLipase"/>
</dbReference>
<keyword evidence="11" id="KW-1185">Reference proteome</keyword>
<name>A0AAV7G705_DENCH</name>
<reference evidence="10 11" key="1">
    <citation type="journal article" date="2021" name="Hortic Res">
        <title>Chromosome-scale assembly of the Dendrobium chrysotoxum genome enhances the understanding of orchid evolution.</title>
        <authorList>
            <person name="Zhang Y."/>
            <person name="Zhang G.Q."/>
            <person name="Zhang D."/>
            <person name="Liu X.D."/>
            <person name="Xu X.Y."/>
            <person name="Sun W.H."/>
            <person name="Yu X."/>
            <person name="Zhu X."/>
            <person name="Wang Z.W."/>
            <person name="Zhao X."/>
            <person name="Zhong W.Y."/>
            <person name="Chen H."/>
            <person name="Yin W.L."/>
            <person name="Huang T."/>
            <person name="Niu S.C."/>
            <person name="Liu Z.J."/>
        </authorList>
    </citation>
    <scope>NUCLEOTIDE SEQUENCE [LARGE SCALE GENOMIC DNA]</scope>
    <source>
        <strain evidence="10">Lindl</strain>
    </source>
</reference>
<comment type="caution">
    <text evidence="10">The sequence shown here is derived from an EMBL/GenBank/DDBJ whole genome shotgun (WGS) entry which is preliminary data.</text>
</comment>
<keyword evidence="5 7" id="KW-0443">Lipid metabolism</keyword>
<organism evidence="10 11">
    <name type="scientific">Dendrobium chrysotoxum</name>
    <name type="common">Orchid</name>
    <dbReference type="NCBI Taxonomy" id="161865"/>
    <lineage>
        <taxon>Eukaryota</taxon>
        <taxon>Viridiplantae</taxon>
        <taxon>Streptophyta</taxon>
        <taxon>Embryophyta</taxon>
        <taxon>Tracheophyta</taxon>
        <taxon>Spermatophyta</taxon>
        <taxon>Magnoliopsida</taxon>
        <taxon>Liliopsida</taxon>
        <taxon>Asparagales</taxon>
        <taxon>Orchidaceae</taxon>
        <taxon>Epidendroideae</taxon>
        <taxon>Malaxideae</taxon>
        <taxon>Dendrobiinae</taxon>
        <taxon>Dendrobium</taxon>
    </lineage>
</organism>
<evidence type="ECO:0000256" key="7">
    <source>
        <dbReference type="PROSITE-ProRule" id="PRU01161"/>
    </source>
</evidence>
<evidence type="ECO:0000259" key="9">
    <source>
        <dbReference type="PROSITE" id="PS51635"/>
    </source>
</evidence>
<comment type="domain">
    <text evidence="8">The nitrogen atoms of the two glycine residues in the GGXR motif define the oxyanion hole, and stabilize the oxyanion that forms during the nucleophilic attack by the catalytic serine during substrate cleavage.</text>
</comment>
<feature type="active site" description="Nucleophile" evidence="7">
    <location>
        <position position="64"/>
    </location>
</feature>
<dbReference type="InterPro" id="IPR002641">
    <property type="entry name" value="PNPLA_dom"/>
</dbReference>
<keyword evidence="3" id="KW-0611">Plant defense</keyword>
<dbReference type="Proteomes" id="UP000775213">
    <property type="component" value="Unassembled WGS sequence"/>
</dbReference>
<dbReference type="CDD" id="cd07214">
    <property type="entry name" value="Pat17_isozyme_like"/>
    <property type="match status" value="1"/>
</dbReference>
<proteinExistence type="inferred from homology"/>
<feature type="short sequence motif" description="DGA/G" evidence="7">
    <location>
        <begin position="215"/>
        <end position="217"/>
    </location>
</feature>
<gene>
    <name evidence="10" type="ORF">IEQ34_018866</name>
</gene>
<dbReference type="GO" id="GO:0047372">
    <property type="term" value="F:monoacylglycerol lipase activity"/>
    <property type="evidence" value="ECO:0007669"/>
    <property type="project" value="TreeGrafter"/>
</dbReference>
<feature type="domain" description="PNPLA" evidence="9">
    <location>
        <begin position="20"/>
        <end position="228"/>
    </location>
</feature>
<evidence type="ECO:0000256" key="2">
    <source>
        <dbReference type="ARBA" id="ARBA00022801"/>
    </source>
</evidence>
<evidence type="ECO:0000256" key="8">
    <source>
        <dbReference type="RuleBase" id="RU361262"/>
    </source>
</evidence>
<dbReference type="GO" id="GO:0004620">
    <property type="term" value="F:phospholipase activity"/>
    <property type="evidence" value="ECO:0007669"/>
    <property type="project" value="TreeGrafter"/>
</dbReference>
<dbReference type="EC" id="3.1.1.-" evidence="8"/>
<dbReference type="GO" id="GO:0016042">
    <property type="term" value="P:lipid catabolic process"/>
    <property type="evidence" value="ECO:0007669"/>
    <property type="project" value="UniProtKB-UniRule"/>
</dbReference>
<evidence type="ECO:0000256" key="5">
    <source>
        <dbReference type="ARBA" id="ARBA00023098"/>
    </source>
</evidence>
<dbReference type="Gene3D" id="3.40.1090.10">
    <property type="entry name" value="Cytosolic phospholipase A2 catalytic domain"/>
    <property type="match status" value="1"/>
</dbReference>
<dbReference type="SUPFAM" id="SSF52151">
    <property type="entry name" value="FabD/lysophospholipase-like"/>
    <property type="match status" value="1"/>
</dbReference>
<feature type="short sequence motif" description="GXGXXG" evidence="7">
    <location>
        <begin position="24"/>
        <end position="29"/>
    </location>
</feature>
<comment type="function">
    <text evidence="8">Lipolytic acyl hydrolase (LAH).</text>
</comment>
<keyword evidence="2 7" id="KW-0378">Hydrolase</keyword>
<comment type="similarity">
    <text evidence="1 8">Belongs to the patatin family.</text>
</comment>
<dbReference type="PROSITE" id="PS51635">
    <property type="entry name" value="PNPLA"/>
    <property type="match status" value="1"/>
</dbReference>
<keyword evidence="4 7" id="KW-0442">Lipid degradation</keyword>
<evidence type="ECO:0000313" key="11">
    <source>
        <dbReference type="Proteomes" id="UP000775213"/>
    </source>
</evidence>
<evidence type="ECO:0000256" key="1">
    <source>
        <dbReference type="ARBA" id="ARBA00010240"/>
    </source>
</evidence>
<evidence type="ECO:0000256" key="3">
    <source>
        <dbReference type="ARBA" id="ARBA00022821"/>
    </source>
</evidence>